<dbReference type="PANTHER" id="PTHR23023">
    <property type="entry name" value="DIMETHYLANILINE MONOOXYGENASE"/>
    <property type="match status" value="1"/>
</dbReference>
<dbReference type="SUPFAM" id="SSF51905">
    <property type="entry name" value="FAD/NAD(P)-binding domain"/>
    <property type="match status" value="3"/>
</dbReference>
<protein>
    <recommendedName>
        <fullName evidence="8">Cation diffusion facilitator CzcD-associated flavoprotein CzcO</fullName>
    </recommendedName>
</protein>
<gene>
    <name evidence="6" type="ORF">FGG15_03905</name>
</gene>
<evidence type="ECO:0000313" key="7">
    <source>
        <dbReference type="Proteomes" id="UP000751614"/>
    </source>
</evidence>
<dbReference type="InterPro" id="IPR000960">
    <property type="entry name" value="Flavin_mOase"/>
</dbReference>
<dbReference type="Proteomes" id="UP000751614">
    <property type="component" value="Unassembled WGS sequence"/>
</dbReference>
<evidence type="ECO:0000256" key="1">
    <source>
        <dbReference type="ARBA" id="ARBA00009183"/>
    </source>
</evidence>
<dbReference type="InterPro" id="IPR036188">
    <property type="entry name" value="FAD/NAD-bd_sf"/>
</dbReference>
<comment type="similarity">
    <text evidence="1">Belongs to the FMO family.</text>
</comment>
<dbReference type="InterPro" id="IPR020946">
    <property type="entry name" value="Flavin_mOase-like"/>
</dbReference>
<dbReference type="EMBL" id="VCNI01000001">
    <property type="protein sequence ID" value="TMU56697.1"/>
    <property type="molecule type" value="Genomic_DNA"/>
</dbReference>
<keyword evidence="5" id="KW-0560">Oxidoreductase</keyword>
<evidence type="ECO:0000256" key="5">
    <source>
        <dbReference type="ARBA" id="ARBA00023002"/>
    </source>
</evidence>
<keyword evidence="4" id="KW-0521">NADP</keyword>
<reference evidence="6 7" key="1">
    <citation type="submission" date="2019-05" db="EMBL/GenBank/DDBJ databases">
        <title>Flagellimonas sp. AsT0115, sp. nov., isolated from a marine red algae, Asparagopsis taxiformis.</title>
        <authorList>
            <person name="Kim J."/>
            <person name="Jeong S.E."/>
            <person name="Jeon C.O."/>
        </authorList>
    </citation>
    <scope>NUCLEOTIDE SEQUENCE [LARGE SCALE GENOMIC DNA]</scope>
    <source>
        <strain evidence="6 7">AsT0115</strain>
    </source>
</reference>
<dbReference type="PRINTS" id="PR00370">
    <property type="entry name" value="FMOXYGENASE"/>
</dbReference>
<keyword evidence="3" id="KW-0274">FAD</keyword>
<dbReference type="InterPro" id="IPR050346">
    <property type="entry name" value="FMO-like"/>
</dbReference>
<dbReference type="PIRSF" id="PIRSF000332">
    <property type="entry name" value="FMO"/>
    <property type="match status" value="1"/>
</dbReference>
<evidence type="ECO:0000256" key="2">
    <source>
        <dbReference type="ARBA" id="ARBA00022630"/>
    </source>
</evidence>
<dbReference type="RefSeq" id="WP_138833414.1">
    <property type="nucleotide sequence ID" value="NZ_VCNI01000001.1"/>
</dbReference>
<name>A0ABY2WPU1_9FLAO</name>
<proteinExistence type="inferred from homology"/>
<keyword evidence="7" id="KW-1185">Reference proteome</keyword>
<sequence>MSTKVCVIGAGPSGLVAVKELLKQNIEVVCYEAEDSFGGAFRDIDKGGRSYDSLELTVSNYFMAYSDFMPDPKEERRFWKVSEYREYLKDYIQHFSLEKYLHYAHKVLSTDIQGNSVVVEVEHHGEVRKEKFDHIVICTGSNFIPYSPMFKGQSDFEGEIVHSSEYKNGDSFKDKKVVCIGIGESGADIIHEISQTTSCRVLVREFPNIVPRWSAGYTSDSYTSHSLNSMGKKGVDHFMKFMAWKYLKFGKNIGSTERLVQQWVYDRKSFMGKFLTKSDVFLQDILDGRLEITRDEIDYLTKNSIVTKGGETIEADVLVLNTGYETKFEYVKEGMDFENPRNLYKHMIHPKHGLRISLIGWARPTQGGLPACSEIQARYIALLLSGNKKLPDAVKMKDSIERDRRFNEKFFSDSVNIKSLVNYHDFMNDMSKLVGCRPKYFNIRDLKFSTKLFFGSHLPAFYRLNDPAYASTAKKTIKLLPTAYSAKRSSIMLLILFSHKPFEQLSRLFSRTFGVGHSKTSDQAMM</sequence>
<evidence type="ECO:0000313" key="6">
    <source>
        <dbReference type="EMBL" id="TMU56697.1"/>
    </source>
</evidence>
<accession>A0ABY2WPU1</accession>
<keyword evidence="2" id="KW-0285">Flavoprotein</keyword>
<evidence type="ECO:0008006" key="8">
    <source>
        <dbReference type="Google" id="ProtNLM"/>
    </source>
</evidence>
<organism evidence="6 7">
    <name type="scientific">Flagellimonas algicola</name>
    <dbReference type="NCBI Taxonomy" id="2583815"/>
    <lineage>
        <taxon>Bacteria</taxon>
        <taxon>Pseudomonadati</taxon>
        <taxon>Bacteroidota</taxon>
        <taxon>Flavobacteriia</taxon>
        <taxon>Flavobacteriales</taxon>
        <taxon>Flavobacteriaceae</taxon>
        <taxon>Flagellimonas</taxon>
    </lineage>
</organism>
<evidence type="ECO:0000256" key="3">
    <source>
        <dbReference type="ARBA" id="ARBA00022827"/>
    </source>
</evidence>
<evidence type="ECO:0000256" key="4">
    <source>
        <dbReference type="ARBA" id="ARBA00022857"/>
    </source>
</evidence>
<comment type="caution">
    <text evidence="6">The sequence shown here is derived from an EMBL/GenBank/DDBJ whole genome shotgun (WGS) entry which is preliminary data.</text>
</comment>
<dbReference type="Pfam" id="PF00743">
    <property type="entry name" value="FMO-like"/>
    <property type="match status" value="1"/>
</dbReference>
<dbReference type="Gene3D" id="3.50.50.60">
    <property type="entry name" value="FAD/NAD(P)-binding domain"/>
    <property type="match status" value="1"/>
</dbReference>